<evidence type="ECO:0000313" key="1">
    <source>
        <dbReference type="EMBL" id="KAI4310959.1"/>
    </source>
</evidence>
<evidence type="ECO:0000313" key="2">
    <source>
        <dbReference type="Proteomes" id="UP001057402"/>
    </source>
</evidence>
<dbReference type="EMBL" id="CM042890">
    <property type="protein sequence ID" value="KAI4310959.1"/>
    <property type="molecule type" value="Genomic_DNA"/>
</dbReference>
<organism evidence="1 2">
    <name type="scientific">Melastoma candidum</name>
    <dbReference type="NCBI Taxonomy" id="119954"/>
    <lineage>
        <taxon>Eukaryota</taxon>
        <taxon>Viridiplantae</taxon>
        <taxon>Streptophyta</taxon>
        <taxon>Embryophyta</taxon>
        <taxon>Tracheophyta</taxon>
        <taxon>Spermatophyta</taxon>
        <taxon>Magnoliopsida</taxon>
        <taxon>eudicotyledons</taxon>
        <taxon>Gunneridae</taxon>
        <taxon>Pentapetalae</taxon>
        <taxon>rosids</taxon>
        <taxon>malvids</taxon>
        <taxon>Myrtales</taxon>
        <taxon>Melastomataceae</taxon>
        <taxon>Melastomatoideae</taxon>
        <taxon>Melastomateae</taxon>
        <taxon>Melastoma</taxon>
    </lineage>
</organism>
<accession>A0ACB9LI08</accession>
<comment type="caution">
    <text evidence="1">The sequence shown here is derived from an EMBL/GenBank/DDBJ whole genome shotgun (WGS) entry which is preliminary data.</text>
</comment>
<reference evidence="2" key="1">
    <citation type="journal article" date="2023" name="Front. Plant Sci.">
        <title>Chromosomal-level genome assembly of Melastoma candidum provides insights into trichome evolution.</title>
        <authorList>
            <person name="Zhong Y."/>
            <person name="Wu W."/>
            <person name="Sun C."/>
            <person name="Zou P."/>
            <person name="Liu Y."/>
            <person name="Dai S."/>
            <person name="Zhou R."/>
        </authorList>
    </citation>
    <scope>NUCLEOTIDE SEQUENCE [LARGE SCALE GENOMIC DNA]</scope>
</reference>
<name>A0ACB9LI08_9MYRT</name>
<keyword evidence="2" id="KW-1185">Reference proteome</keyword>
<gene>
    <name evidence="1" type="ORF">MLD38_035901</name>
</gene>
<proteinExistence type="predicted"/>
<protein>
    <submittedName>
        <fullName evidence="1">Uncharacterized protein</fullName>
    </submittedName>
</protein>
<dbReference type="Proteomes" id="UP001057402">
    <property type="component" value="Chromosome 11"/>
</dbReference>
<sequence length="371" mass="41283">MVAKTPTKLRKAAAAAPLDPARLRETLMKVDKCVARLQELQFTVAGGRKVVSGVSLSPRSTRAYLRTSLRCKQESMRVKSNPLSISPKGKFPAAASGGEWRRTSLPAMLVGETMTEILQASKFTRDVVAAVADKSGKRIRDDPKSPITPPYKSQRPISDSSDLRTRRKVEKQNRLRSSELHSPALQRARSRINFKVSPPKQRNCDKGSARYSVNRVSPRNKPWAKKTVLFPNPLFSSNSPTTKQPTTFTRTKSPVIMRKRPEIPHKFLIKSPNPPPPPKFQVKIKSPPKVCRSLTRNSSWVTRKSPQKLSTAEKLRRSFSPSRLASRLISPLKGRISIDKGSRSISGLKQRPPGAFTPARSMSRKGVQVIG</sequence>